<dbReference type="SMR" id="A0A1I7S075"/>
<feature type="domain" description="Protein kinase" evidence="15">
    <location>
        <begin position="13"/>
        <end position="267"/>
    </location>
</feature>
<dbReference type="InterPro" id="IPR000719">
    <property type="entry name" value="Prot_kinase_dom"/>
</dbReference>
<dbReference type="SUPFAM" id="SSF56112">
    <property type="entry name" value="Protein kinase-like (PK-like)"/>
    <property type="match status" value="1"/>
</dbReference>
<evidence type="ECO:0000256" key="13">
    <source>
        <dbReference type="RuleBase" id="RU000304"/>
    </source>
</evidence>
<dbReference type="EC" id="2.7.11.1" evidence="14"/>
<dbReference type="InterPro" id="IPR011009">
    <property type="entry name" value="Kinase-like_dom_sf"/>
</dbReference>
<feature type="active site" description="Proton acceptor" evidence="9">
    <location>
        <position position="135"/>
    </location>
</feature>
<dbReference type="GO" id="GO:0005524">
    <property type="term" value="F:ATP binding"/>
    <property type="evidence" value="ECO:0007669"/>
    <property type="project" value="UniProtKB-UniRule"/>
</dbReference>
<feature type="binding site" evidence="10 12">
    <location>
        <position position="42"/>
    </location>
    <ligand>
        <name>ATP</name>
        <dbReference type="ChEBI" id="CHEBI:30616"/>
    </ligand>
</feature>
<organism evidence="17 19">
    <name type="scientific">Bursaphelenchus xylophilus</name>
    <name type="common">Pinewood nematode worm</name>
    <name type="synonym">Aphelenchoides xylophilus</name>
    <dbReference type="NCBI Taxonomy" id="6326"/>
    <lineage>
        <taxon>Eukaryota</taxon>
        <taxon>Metazoa</taxon>
        <taxon>Ecdysozoa</taxon>
        <taxon>Nematoda</taxon>
        <taxon>Chromadorea</taxon>
        <taxon>Rhabditida</taxon>
        <taxon>Tylenchina</taxon>
        <taxon>Tylenchomorpha</taxon>
        <taxon>Aphelenchoidea</taxon>
        <taxon>Aphelenchoididae</taxon>
        <taxon>Bursaphelenchus</taxon>
    </lineage>
</organism>
<comment type="similarity">
    <text evidence="14">Belongs to the protein kinase superfamily. Ser/Thr protein kinase family. Aurora subfamily.</text>
</comment>
<evidence type="ECO:0000256" key="11">
    <source>
        <dbReference type="PIRSR" id="PIRSR630616-3"/>
    </source>
</evidence>
<dbReference type="AlphaFoldDB" id="A0A1I7S075"/>
<dbReference type="OrthoDB" id="377346at2759"/>
<comment type="catalytic activity">
    <reaction evidence="8 14">
        <text>L-seryl-[protein] + ATP = O-phospho-L-seryl-[protein] + ADP + H(+)</text>
        <dbReference type="Rhea" id="RHEA:17989"/>
        <dbReference type="Rhea" id="RHEA-COMP:9863"/>
        <dbReference type="Rhea" id="RHEA-COMP:11604"/>
        <dbReference type="ChEBI" id="CHEBI:15378"/>
        <dbReference type="ChEBI" id="CHEBI:29999"/>
        <dbReference type="ChEBI" id="CHEBI:30616"/>
        <dbReference type="ChEBI" id="CHEBI:83421"/>
        <dbReference type="ChEBI" id="CHEBI:456216"/>
        <dbReference type="EC" id="2.7.11.1"/>
    </reaction>
</comment>
<keyword evidence="3 14" id="KW-0808">Transferase</keyword>
<evidence type="ECO:0000256" key="7">
    <source>
        <dbReference type="ARBA" id="ARBA00047899"/>
    </source>
</evidence>
<keyword evidence="4 10" id="KW-0547">Nucleotide-binding</keyword>
<keyword evidence="5 14" id="KW-0418">Kinase</keyword>
<dbReference type="Pfam" id="PF00069">
    <property type="entry name" value="Pkinase"/>
    <property type="match status" value="1"/>
</dbReference>
<dbReference type="Proteomes" id="UP000659654">
    <property type="component" value="Unassembled WGS sequence"/>
</dbReference>
<evidence type="ECO:0000256" key="12">
    <source>
        <dbReference type="PROSITE-ProRule" id="PRU10141"/>
    </source>
</evidence>
<reference evidence="19" key="1">
    <citation type="submission" date="2016-11" db="UniProtKB">
        <authorList>
            <consortium name="WormBaseParasite"/>
        </authorList>
    </citation>
    <scope>IDENTIFICATION</scope>
</reference>
<dbReference type="Proteomes" id="UP000095284">
    <property type="component" value="Unplaced"/>
</dbReference>
<dbReference type="InterPro" id="IPR017441">
    <property type="entry name" value="Protein_kinase_ATP_BS"/>
</dbReference>
<reference evidence="16" key="2">
    <citation type="submission" date="2020-09" db="EMBL/GenBank/DDBJ databases">
        <authorList>
            <person name="Kikuchi T."/>
        </authorList>
    </citation>
    <scope>NUCLEOTIDE SEQUENCE</scope>
    <source>
        <strain evidence="16">Ka4C1</strain>
    </source>
</reference>
<evidence type="ECO:0000256" key="2">
    <source>
        <dbReference type="ARBA" id="ARBA00022527"/>
    </source>
</evidence>
<evidence type="ECO:0000259" key="15">
    <source>
        <dbReference type="PROSITE" id="PS50011"/>
    </source>
</evidence>
<dbReference type="Proteomes" id="UP000582659">
    <property type="component" value="Unassembled WGS sequence"/>
</dbReference>
<evidence type="ECO:0000256" key="8">
    <source>
        <dbReference type="ARBA" id="ARBA00048679"/>
    </source>
</evidence>
<dbReference type="PANTHER" id="PTHR24350">
    <property type="entry name" value="SERINE/THREONINE-PROTEIN KINASE IAL-RELATED"/>
    <property type="match status" value="1"/>
</dbReference>
<keyword evidence="6 10" id="KW-0067">ATP-binding</keyword>
<dbReference type="Gene3D" id="1.10.510.10">
    <property type="entry name" value="Transferase(Phosphotransferase) domain 1"/>
    <property type="match status" value="1"/>
</dbReference>
<name>A0A1I7S075_BURXY</name>
<evidence type="ECO:0000313" key="16">
    <source>
        <dbReference type="EMBL" id="CAD5222016.1"/>
    </source>
</evidence>
<dbReference type="EMBL" id="CAJFCV020000003">
    <property type="protein sequence ID" value="CAG9108964.1"/>
    <property type="molecule type" value="Genomic_DNA"/>
</dbReference>
<evidence type="ECO:0000256" key="1">
    <source>
        <dbReference type="ARBA" id="ARBA00001946"/>
    </source>
</evidence>
<proteinExistence type="inferred from homology"/>
<keyword evidence="18" id="KW-1185">Reference proteome</keyword>
<dbReference type="FunFam" id="1.10.510.10:FF:000571">
    <property type="entry name" value="Maternal embryonic leucine zipper kinase"/>
    <property type="match status" value="1"/>
</dbReference>
<feature type="binding site" evidence="10">
    <location>
        <position position="152"/>
    </location>
    <ligand>
        <name>ATP</name>
        <dbReference type="ChEBI" id="CHEBI:30616"/>
    </ligand>
</feature>
<dbReference type="PROSITE" id="PS00107">
    <property type="entry name" value="PROTEIN_KINASE_ATP"/>
    <property type="match status" value="1"/>
</dbReference>
<evidence type="ECO:0000313" key="18">
    <source>
        <dbReference type="Proteomes" id="UP000659654"/>
    </source>
</evidence>
<accession>A0A1I7S075</accession>
<feature type="binding site" evidence="10">
    <location>
        <begin position="139"/>
        <end position="140"/>
    </location>
    <ligand>
        <name>ATP</name>
        <dbReference type="ChEBI" id="CHEBI:30616"/>
    </ligand>
</feature>
<dbReference type="WBParaSite" id="BXY_0639800.1">
    <property type="protein sequence ID" value="BXY_0639800.1"/>
    <property type="gene ID" value="BXY_0639800"/>
</dbReference>
<dbReference type="InterPro" id="IPR030616">
    <property type="entry name" value="Aur-like"/>
</dbReference>
<dbReference type="EMBL" id="CAJFDI010000003">
    <property type="protein sequence ID" value="CAD5222016.1"/>
    <property type="molecule type" value="Genomic_DNA"/>
</dbReference>
<evidence type="ECO:0000256" key="4">
    <source>
        <dbReference type="ARBA" id="ARBA00022741"/>
    </source>
</evidence>
<dbReference type="CDD" id="cd14007">
    <property type="entry name" value="STKc_Aurora"/>
    <property type="match status" value="1"/>
</dbReference>
<evidence type="ECO:0000256" key="14">
    <source>
        <dbReference type="RuleBase" id="RU367134"/>
    </source>
</evidence>
<feature type="cross-link" description="Glycyl lysine isopeptide (Lys-Gly) (interchain with G-Cter in SUMO2)" evidence="11">
    <location>
        <position position="137"/>
    </location>
</feature>
<evidence type="ECO:0000256" key="9">
    <source>
        <dbReference type="PIRSR" id="PIRSR630616-1"/>
    </source>
</evidence>
<gene>
    <name evidence="16" type="ORF">BXYJ_LOCUS6984</name>
</gene>
<evidence type="ECO:0000256" key="6">
    <source>
        <dbReference type="ARBA" id="ARBA00022840"/>
    </source>
</evidence>
<feature type="binding site" evidence="10">
    <location>
        <begin position="90"/>
        <end position="92"/>
    </location>
    <ligand>
        <name>ATP</name>
        <dbReference type="ChEBI" id="CHEBI:30616"/>
    </ligand>
</feature>
<dbReference type="PROSITE" id="PS00108">
    <property type="entry name" value="PROTEIN_KINASE_ST"/>
    <property type="match status" value="1"/>
</dbReference>
<keyword evidence="2 13" id="KW-0723">Serine/threonine-protein kinase</keyword>
<evidence type="ECO:0000256" key="10">
    <source>
        <dbReference type="PIRSR" id="PIRSR630616-2"/>
    </source>
</evidence>
<dbReference type="GO" id="GO:0004674">
    <property type="term" value="F:protein serine/threonine kinase activity"/>
    <property type="evidence" value="ECO:0007669"/>
    <property type="project" value="UniProtKB-KW"/>
</dbReference>
<comment type="catalytic activity">
    <reaction evidence="7 14">
        <text>L-threonyl-[protein] + ATP = O-phospho-L-threonyl-[protein] + ADP + H(+)</text>
        <dbReference type="Rhea" id="RHEA:46608"/>
        <dbReference type="Rhea" id="RHEA-COMP:11060"/>
        <dbReference type="Rhea" id="RHEA-COMP:11605"/>
        <dbReference type="ChEBI" id="CHEBI:15378"/>
        <dbReference type="ChEBI" id="CHEBI:30013"/>
        <dbReference type="ChEBI" id="CHEBI:30616"/>
        <dbReference type="ChEBI" id="CHEBI:61977"/>
        <dbReference type="ChEBI" id="CHEBI:456216"/>
        <dbReference type="EC" id="2.7.11.1"/>
    </reaction>
</comment>
<dbReference type="PROSITE" id="PS50011">
    <property type="entry name" value="PROTEIN_KINASE_DOM"/>
    <property type="match status" value="1"/>
</dbReference>
<dbReference type="Gene3D" id="3.30.200.20">
    <property type="entry name" value="Phosphorylase Kinase, domain 1"/>
    <property type="match status" value="1"/>
</dbReference>
<dbReference type="FunFam" id="3.30.200.20:FF:000042">
    <property type="entry name" value="Aurora kinase A"/>
    <property type="match status" value="1"/>
</dbReference>
<evidence type="ECO:0000313" key="17">
    <source>
        <dbReference type="Proteomes" id="UP000095284"/>
    </source>
</evidence>
<dbReference type="PIRSF" id="PIRSF000654">
    <property type="entry name" value="Integrin-linked_kinase"/>
    <property type="match status" value="1"/>
</dbReference>
<feature type="binding site" evidence="10">
    <location>
        <position position="23"/>
    </location>
    <ligand>
        <name>ATP</name>
        <dbReference type="ChEBI" id="CHEBI:30616"/>
    </ligand>
</feature>
<dbReference type="InterPro" id="IPR008271">
    <property type="entry name" value="Ser/Thr_kinase_AS"/>
</dbReference>
<comment type="cofactor">
    <cofactor evidence="1">
        <name>Mg(2+)</name>
        <dbReference type="ChEBI" id="CHEBI:18420"/>
    </cofactor>
</comment>
<sequence>MSFQTRKWDLSHFDIGRELGNGRFGTVFLARENQSMYVVALKVLNKSELSQDIQHQVRREVEIQYHLRHQNIVRLFGYFYDAKRLYLVLEYANNGTVFHHLRQMSKFSVPLSCALFLQLADAVAYIHRNGVLHRDIKPENMLLNHKTLKLADFGWACHVKSSRLMTYCGTPDYLAPEMIKVANEPYGFGIDIWATGITLFEFITGRTPFKGKENSPRNSNLYRNICSLNYDVPKTFPKEAWEIIKNLLAKEPNDRTNPESLLEHPWLIEEAKKVRDDEFPRKPSEKQSVIH</sequence>
<evidence type="ECO:0000256" key="5">
    <source>
        <dbReference type="ARBA" id="ARBA00022777"/>
    </source>
</evidence>
<dbReference type="SMART" id="SM00220">
    <property type="entry name" value="S_TKc"/>
    <property type="match status" value="1"/>
</dbReference>
<protein>
    <recommendedName>
        <fullName evidence="14">Aurora kinase</fullName>
        <ecNumber evidence="14">2.7.11.1</ecNumber>
    </recommendedName>
</protein>
<evidence type="ECO:0000313" key="19">
    <source>
        <dbReference type="WBParaSite" id="BXY_0639800.1"/>
    </source>
</evidence>
<dbReference type="eggNOG" id="KOG0580">
    <property type="taxonomic scope" value="Eukaryota"/>
</dbReference>
<evidence type="ECO:0000256" key="3">
    <source>
        <dbReference type="ARBA" id="ARBA00022679"/>
    </source>
</evidence>